<dbReference type="Proteomes" id="UP001189773">
    <property type="component" value="Unassembled WGS sequence"/>
</dbReference>
<gene>
    <name evidence="2" type="ORF">LMG18095_03068</name>
</gene>
<evidence type="ECO:0000256" key="1">
    <source>
        <dbReference type="SAM" id="MobiDB-lite"/>
    </source>
</evidence>
<comment type="caution">
    <text evidence="2">The sequence shown here is derived from an EMBL/GenBank/DDBJ whole genome shotgun (WGS) entry which is preliminary data.</text>
</comment>
<evidence type="ECO:0000313" key="2">
    <source>
        <dbReference type="EMBL" id="CAJ0797640.1"/>
    </source>
</evidence>
<keyword evidence="3" id="KW-1185">Reference proteome</keyword>
<protein>
    <recommendedName>
        <fullName evidence="4">Transposase</fullName>
    </recommendedName>
</protein>
<accession>A0ABM9JMI6</accession>
<dbReference type="Gene3D" id="3.30.420.10">
    <property type="entry name" value="Ribonuclease H-like superfamily/Ribonuclease H"/>
    <property type="match status" value="1"/>
</dbReference>
<feature type="compositionally biased region" description="Polar residues" evidence="1">
    <location>
        <begin position="708"/>
        <end position="728"/>
    </location>
</feature>
<sequence length="760" mass="85187">MREIRANLVLRIFPVARFAGSYRVVLVNRPADSLWLIALSAVTGKSLAYYRRPQRYSLREMEVLLGQSQAELGEGEVPAEWLLSDDQIQSRYERGDGSFKCSQLSTRDKRWSVLAPILSQYTTFALLEGGLYHHALDQRARELGVRVKAVASLLHLYWAGACIMNALLPRYYNSGAKGQIRVQRKKLGAADVAARSGVAHVADFVITQEDREKLSFGWETFLRPGQTVPSAYLRTMEAFYRASVSVVDGREVPILKEAHERPTIRQFRYWGKGRSEMRSASLLQLRAGEFEKRHRALPGTARDGVHAVGQLAYCDATPNDVHLVSAVSRIRPVGTAHRIFIVDAYTGLWAGLYCGFEPPSACTALLAVANAAQEKVDFCARFDIEITPQMWPAVAFTRYLADNGEFRAQASILPIAAFGSTLEFAPVGRADMKGPVESSHHVVQVRLDHKIDGTTRGKRPDRGEDAPALNAAMTYFEYMRHLIRRILHHNNVERCEHLLTTEMRRDGVCPTRTSIYQWCVENGYVAGVPPSSDIVRAHLLPAMPAILTGSGVYLLRPDRGRRSEYVRGARFVGEVLLRDGLMLEARRRHREIEVRGDPQDLSRVWLVRNGVHELKNVICHDPLAVKEWTLVDHLAVQDDDALARHQARGEDEQLDSMLDTLLFADVDAAKREKQTEIERQHRRPSKRALTSNIRQNRELEKTLMESASPGSSGTVPQSTDPQHETVPTTGRGLAEPAASTECSSAAVDLLRQFHSRRSPT</sequence>
<name>A0ABM9JMI6_9RALS</name>
<organism evidence="2 3">
    <name type="scientific">Ralstonia thomasii</name>
    <dbReference type="NCBI Taxonomy" id="3058596"/>
    <lineage>
        <taxon>Bacteria</taxon>
        <taxon>Pseudomonadati</taxon>
        <taxon>Pseudomonadota</taxon>
        <taxon>Betaproteobacteria</taxon>
        <taxon>Burkholderiales</taxon>
        <taxon>Burkholderiaceae</taxon>
        <taxon>Ralstonia</taxon>
    </lineage>
</organism>
<reference evidence="2 3" key="1">
    <citation type="submission" date="2023-07" db="EMBL/GenBank/DDBJ databases">
        <authorList>
            <person name="Peeters C."/>
        </authorList>
    </citation>
    <scope>NUCLEOTIDE SEQUENCE [LARGE SCALE GENOMIC DNA]</scope>
    <source>
        <strain evidence="2 3">LMG 18095</strain>
    </source>
</reference>
<evidence type="ECO:0008006" key="4">
    <source>
        <dbReference type="Google" id="ProtNLM"/>
    </source>
</evidence>
<proteinExistence type="predicted"/>
<dbReference type="InterPro" id="IPR036397">
    <property type="entry name" value="RNaseH_sf"/>
</dbReference>
<feature type="region of interest" description="Disordered" evidence="1">
    <location>
        <begin position="672"/>
        <end position="741"/>
    </location>
</feature>
<dbReference type="EMBL" id="CATZAR010000009">
    <property type="protein sequence ID" value="CAJ0797640.1"/>
    <property type="molecule type" value="Genomic_DNA"/>
</dbReference>
<evidence type="ECO:0000313" key="3">
    <source>
        <dbReference type="Proteomes" id="UP001189773"/>
    </source>
</evidence>
<dbReference type="RefSeq" id="WP_316852099.1">
    <property type="nucleotide sequence ID" value="NZ_CATZAR010000009.1"/>
</dbReference>